<feature type="domain" description="HTH cro/C1-type" evidence="2">
    <location>
        <begin position="17"/>
        <end position="71"/>
    </location>
</feature>
<evidence type="ECO:0000259" key="2">
    <source>
        <dbReference type="PROSITE" id="PS50943"/>
    </source>
</evidence>
<protein>
    <recommendedName>
        <fullName evidence="2">HTH cro/C1-type domain-containing protein</fullName>
    </recommendedName>
</protein>
<dbReference type="InterPro" id="IPR001387">
    <property type="entry name" value="Cro/C1-type_HTH"/>
</dbReference>
<dbReference type="GO" id="GO:0003677">
    <property type="term" value="F:DNA binding"/>
    <property type="evidence" value="ECO:0007669"/>
    <property type="project" value="InterPro"/>
</dbReference>
<dbReference type="InterPro" id="IPR010982">
    <property type="entry name" value="Lambda_DNA-bd_dom_sf"/>
</dbReference>
<organism evidence="3 4">
    <name type="scientific">SAR324 cluster bacterium</name>
    <dbReference type="NCBI Taxonomy" id="2024889"/>
    <lineage>
        <taxon>Bacteria</taxon>
        <taxon>Deltaproteobacteria</taxon>
        <taxon>SAR324 cluster</taxon>
    </lineage>
</organism>
<dbReference type="PROSITE" id="PS50943">
    <property type="entry name" value="HTH_CROC1"/>
    <property type="match status" value="1"/>
</dbReference>
<dbReference type="Pfam" id="PF01381">
    <property type="entry name" value="HTH_3"/>
    <property type="match status" value="1"/>
</dbReference>
<dbReference type="Proteomes" id="UP000218113">
    <property type="component" value="Unassembled WGS sequence"/>
</dbReference>
<dbReference type="SUPFAM" id="SSF47413">
    <property type="entry name" value="lambda repressor-like DNA-binding domains"/>
    <property type="match status" value="1"/>
</dbReference>
<evidence type="ECO:0000313" key="3">
    <source>
        <dbReference type="EMBL" id="PCI21758.1"/>
    </source>
</evidence>
<dbReference type="CDD" id="cd00093">
    <property type="entry name" value="HTH_XRE"/>
    <property type="match status" value="1"/>
</dbReference>
<dbReference type="PANTHER" id="PTHR33376:SF4">
    <property type="entry name" value="SIALIC ACID-BINDING PERIPLASMIC PROTEIN SIAP"/>
    <property type="match status" value="1"/>
</dbReference>
<dbReference type="InterPro" id="IPR018389">
    <property type="entry name" value="DctP_fam"/>
</dbReference>
<dbReference type="Gene3D" id="3.40.190.170">
    <property type="entry name" value="Bacterial extracellular solute-binding protein, family 7"/>
    <property type="match status" value="1"/>
</dbReference>
<gene>
    <name evidence="3" type="ORF">COB67_13845</name>
</gene>
<dbReference type="Pfam" id="PF03480">
    <property type="entry name" value="DctP"/>
    <property type="match status" value="1"/>
</dbReference>
<name>A0A2A4SKM2_9DELT</name>
<dbReference type="NCBIfam" id="NF037995">
    <property type="entry name" value="TRAP_S1"/>
    <property type="match status" value="1"/>
</dbReference>
<reference evidence="4" key="1">
    <citation type="submission" date="2017-08" db="EMBL/GenBank/DDBJ databases">
        <title>A dynamic microbial community with high functional redundancy inhabits the cold, oxic subseafloor aquifer.</title>
        <authorList>
            <person name="Tully B.J."/>
            <person name="Wheat C.G."/>
            <person name="Glazer B.T."/>
            <person name="Huber J.A."/>
        </authorList>
    </citation>
    <scope>NUCLEOTIDE SEQUENCE [LARGE SCALE GENOMIC DNA]</scope>
</reference>
<dbReference type="GO" id="GO:0055085">
    <property type="term" value="P:transmembrane transport"/>
    <property type="evidence" value="ECO:0007669"/>
    <property type="project" value="InterPro"/>
</dbReference>
<dbReference type="AlphaFoldDB" id="A0A2A4SKM2"/>
<dbReference type="InterPro" id="IPR038404">
    <property type="entry name" value="TRAP_DctP_sf"/>
</dbReference>
<dbReference type="SMART" id="SM00530">
    <property type="entry name" value="HTH_XRE"/>
    <property type="match status" value="1"/>
</dbReference>
<dbReference type="EMBL" id="NVSR01000175">
    <property type="protein sequence ID" value="PCI21758.1"/>
    <property type="molecule type" value="Genomic_DNA"/>
</dbReference>
<dbReference type="CDD" id="cd13603">
    <property type="entry name" value="PBP2_TRAP_Siap_TeaA_like"/>
    <property type="match status" value="1"/>
</dbReference>
<evidence type="ECO:0000313" key="4">
    <source>
        <dbReference type="Proteomes" id="UP000218113"/>
    </source>
</evidence>
<comment type="caution">
    <text evidence="3">The sequence shown here is derived from an EMBL/GenBank/DDBJ whole genome shotgun (WGS) entry which is preliminary data.</text>
</comment>
<evidence type="ECO:0000256" key="1">
    <source>
        <dbReference type="ARBA" id="ARBA00022729"/>
    </source>
</evidence>
<proteinExistence type="predicted"/>
<keyword evidence="1" id="KW-0732">Signal</keyword>
<dbReference type="PANTHER" id="PTHR33376">
    <property type="match status" value="1"/>
</dbReference>
<accession>A0A2A4SKM2</accession>
<sequence>MNNNNESQIQEQVGLKIRELRKSARISTVDLSGEAGISQGQLSKIENGKATISIKVLSLLCEVFNRPISYLFQKEEEIPQVLGTLVSEPGPEKQGIQRFASEVNRISKNRISLIPLWTSQLGQAANHSGAVTNHSGVLPNQVEYLQQGLIDLFIDDLSMFNSFVTDFNIFALPYVFSDIDHLMRFLNGDYFNERLRQPLLNAGIRLINPSWNWLRGIERVLVSKEPIFSPDDIKGKNVRVHDCPALIKYWEDMGANPVFVPWAEVKQALEQGIIDVIPSYTPNLFPLKFCDTAKYITRIGGIPSVLGIAMNEVKYQLFSPTLQSALGTASQKAGNYFSTLVQETVQPDEASNIEHFQANYLKVNVKPWKAKLEKTIEALIKEKVISKDLWREVKRLDAESSEP</sequence>
<dbReference type="Gene3D" id="1.10.260.40">
    <property type="entry name" value="lambda repressor-like DNA-binding domains"/>
    <property type="match status" value="1"/>
</dbReference>